<reference evidence="1" key="2">
    <citation type="journal article" date="2015" name="Data Brief">
        <title>Shoot transcriptome of the giant reed, Arundo donax.</title>
        <authorList>
            <person name="Barrero R.A."/>
            <person name="Guerrero F.D."/>
            <person name="Moolhuijzen P."/>
            <person name="Goolsby J.A."/>
            <person name="Tidwell J."/>
            <person name="Bellgard S.E."/>
            <person name="Bellgard M.I."/>
        </authorList>
    </citation>
    <scope>NUCLEOTIDE SEQUENCE</scope>
    <source>
        <tissue evidence="1">Shoot tissue taken approximately 20 cm above the soil surface</tissue>
    </source>
</reference>
<proteinExistence type="predicted"/>
<organism evidence="1">
    <name type="scientific">Arundo donax</name>
    <name type="common">Giant reed</name>
    <name type="synonym">Donax arundinaceus</name>
    <dbReference type="NCBI Taxonomy" id="35708"/>
    <lineage>
        <taxon>Eukaryota</taxon>
        <taxon>Viridiplantae</taxon>
        <taxon>Streptophyta</taxon>
        <taxon>Embryophyta</taxon>
        <taxon>Tracheophyta</taxon>
        <taxon>Spermatophyta</taxon>
        <taxon>Magnoliopsida</taxon>
        <taxon>Liliopsida</taxon>
        <taxon>Poales</taxon>
        <taxon>Poaceae</taxon>
        <taxon>PACMAD clade</taxon>
        <taxon>Arundinoideae</taxon>
        <taxon>Arundineae</taxon>
        <taxon>Arundo</taxon>
    </lineage>
</organism>
<name>A0A0A9HKW3_ARUDO</name>
<protein>
    <submittedName>
        <fullName evidence="1">Uncharacterized protein</fullName>
    </submittedName>
</protein>
<accession>A0A0A9HKW3</accession>
<sequence length="40" mass="4586">MQCCAAQQSQTGPKFMSFLICFEIRSIIRCADVEAYLYGY</sequence>
<dbReference type="AlphaFoldDB" id="A0A0A9HKW3"/>
<evidence type="ECO:0000313" key="1">
    <source>
        <dbReference type="EMBL" id="JAE35491.1"/>
    </source>
</evidence>
<reference evidence="1" key="1">
    <citation type="submission" date="2014-09" db="EMBL/GenBank/DDBJ databases">
        <authorList>
            <person name="Magalhaes I.L.F."/>
            <person name="Oliveira U."/>
            <person name="Santos F.R."/>
            <person name="Vidigal T.H.D.A."/>
            <person name="Brescovit A.D."/>
            <person name="Santos A.J."/>
        </authorList>
    </citation>
    <scope>NUCLEOTIDE SEQUENCE</scope>
    <source>
        <tissue evidence="1">Shoot tissue taken approximately 20 cm above the soil surface</tissue>
    </source>
</reference>
<dbReference type="EMBL" id="GBRH01162405">
    <property type="protein sequence ID" value="JAE35491.1"/>
    <property type="molecule type" value="Transcribed_RNA"/>
</dbReference>